<dbReference type="AlphaFoldDB" id="G2YMW6"/>
<protein>
    <submittedName>
        <fullName evidence="1">Uncharacterized protein</fullName>
    </submittedName>
</protein>
<dbReference type="HOGENOM" id="CLU_2236202_0_0_1"/>
<proteinExistence type="predicted"/>
<evidence type="ECO:0000313" key="2">
    <source>
        <dbReference type="Proteomes" id="UP000008177"/>
    </source>
</evidence>
<reference evidence="2" key="1">
    <citation type="journal article" date="2011" name="PLoS Genet.">
        <title>Genomic analysis of the necrotrophic fungal pathogens Sclerotinia sclerotiorum and Botrytis cinerea.</title>
        <authorList>
            <person name="Amselem J."/>
            <person name="Cuomo C.A."/>
            <person name="van Kan J.A."/>
            <person name="Viaud M."/>
            <person name="Benito E.P."/>
            <person name="Couloux A."/>
            <person name="Coutinho P.M."/>
            <person name="de Vries R.P."/>
            <person name="Dyer P.S."/>
            <person name="Fillinger S."/>
            <person name="Fournier E."/>
            <person name="Gout L."/>
            <person name="Hahn M."/>
            <person name="Kohn L."/>
            <person name="Lapalu N."/>
            <person name="Plummer K.M."/>
            <person name="Pradier J.M."/>
            <person name="Quevillon E."/>
            <person name="Sharon A."/>
            <person name="Simon A."/>
            <person name="ten Have A."/>
            <person name="Tudzynski B."/>
            <person name="Tudzynski P."/>
            <person name="Wincker P."/>
            <person name="Andrew M."/>
            <person name="Anthouard V."/>
            <person name="Beever R.E."/>
            <person name="Beffa R."/>
            <person name="Benoit I."/>
            <person name="Bouzid O."/>
            <person name="Brault B."/>
            <person name="Chen Z."/>
            <person name="Choquer M."/>
            <person name="Collemare J."/>
            <person name="Cotton P."/>
            <person name="Danchin E.G."/>
            <person name="Da Silva C."/>
            <person name="Gautier A."/>
            <person name="Giraud C."/>
            <person name="Giraud T."/>
            <person name="Gonzalez C."/>
            <person name="Grossetete S."/>
            <person name="Guldener U."/>
            <person name="Henrissat B."/>
            <person name="Howlett B.J."/>
            <person name="Kodira C."/>
            <person name="Kretschmer M."/>
            <person name="Lappartient A."/>
            <person name="Leroch M."/>
            <person name="Levis C."/>
            <person name="Mauceli E."/>
            <person name="Neuveglise C."/>
            <person name="Oeser B."/>
            <person name="Pearson M."/>
            <person name="Poulain J."/>
            <person name="Poussereau N."/>
            <person name="Quesneville H."/>
            <person name="Rascle C."/>
            <person name="Schumacher J."/>
            <person name="Segurens B."/>
            <person name="Sexton A."/>
            <person name="Silva E."/>
            <person name="Sirven C."/>
            <person name="Soanes D.M."/>
            <person name="Talbot N.J."/>
            <person name="Templeton M."/>
            <person name="Yandava C."/>
            <person name="Yarden O."/>
            <person name="Zeng Q."/>
            <person name="Rollins J.A."/>
            <person name="Lebrun M.H."/>
            <person name="Dickman M."/>
        </authorList>
    </citation>
    <scope>NUCLEOTIDE SEQUENCE [LARGE SCALE GENOMIC DNA]</scope>
    <source>
        <strain evidence="2">T4</strain>
    </source>
</reference>
<dbReference type="Proteomes" id="UP000008177">
    <property type="component" value="Unplaced contigs"/>
</dbReference>
<gene>
    <name evidence="1" type="ORF">BofuT4_P138880.1</name>
</gene>
<evidence type="ECO:0000313" key="1">
    <source>
        <dbReference type="EMBL" id="CCD52964.1"/>
    </source>
</evidence>
<sequence>MDLQSCIYSLYDSGNLNQNSYGIRLLPKEVCYRVWCAFRLCICATFDENESSSSPEFQLPEAYHVPVGEITNKNPLDVLPASCFLLPAHNFKYDINAPLPLIAVG</sequence>
<dbReference type="InParanoid" id="G2YMW6"/>
<organism evidence="1 2">
    <name type="scientific">Botryotinia fuckeliana (strain T4)</name>
    <name type="common">Noble rot fungus</name>
    <name type="synonym">Botrytis cinerea</name>
    <dbReference type="NCBI Taxonomy" id="999810"/>
    <lineage>
        <taxon>Eukaryota</taxon>
        <taxon>Fungi</taxon>
        <taxon>Dikarya</taxon>
        <taxon>Ascomycota</taxon>
        <taxon>Pezizomycotina</taxon>
        <taxon>Leotiomycetes</taxon>
        <taxon>Helotiales</taxon>
        <taxon>Sclerotiniaceae</taxon>
        <taxon>Botrytis</taxon>
    </lineage>
</organism>
<name>G2YMW6_BOTF4</name>
<dbReference type="EMBL" id="FQ790345">
    <property type="protein sequence ID" value="CCD52964.1"/>
    <property type="molecule type" value="Genomic_DNA"/>
</dbReference>
<accession>G2YMW6</accession>